<dbReference type="CDD" id="cd00038">
    <property type="entry name" value="CAP_ED"/>
    <property type="match status" value="1"/>
</dbReference>
<dbReference type="SUPFAM" id="SSF51206">
    <property type="entry name" value="cAMP-binding domain-like"/>
    <property type="match status" value="1"/>
</dbReference>
<dbReference type="InterPro" id="IPR014710">
    <property type="entry name" value="RmlC-like_jellyroll"/>
</dbReference>
<gene>
    <name evidence="3" type="ORF">D0Y96_08940</name>
</gene>
<dbReference type="InterPro" id="IPR018490">
    <property type="entry name" value="cNMP-bd_dom_sf"/>
</dbReference>
<evidence type="ECO:0000313" key="4">
    <source>
        <dbReference type="Proteomes" id="UP000264702"/>
    </source>
</evidence>
<protein>
    <submittedName>
        <fullName evidence="3">DUF1003 domain-containing protein</fullName>
    </submittedName>
</protein>
<dbReference type="SMART" id="SM00100">
    <property type="entry name" value="cNMP"/>
    <property type="match status" value="1"/>
</dbReference>
<dbReference type="EMBL" id="QVQT01000003">
    <property type="protein sequence ID" value="RFU16860.1"/>
    <property type="molecule type" value="Genomic_DNA"/>
</dbReference>
<keyword evidence="1" id="KW-0472">Membrane</keyword>
<accession>A0A372IPG8</accession>
<keyword evidence="1" id="KW-0812">Transmembrane</keyword>
<dbReference type="Pfam" id="PF06210">
    <property type="entry name" value="DUF1003"/>
    <property type="match status" value="1"/>
</dbReference>
<keyword evidence="4" id="KW-1185">Reference proteome</keyword>
<dbReference type="PROSITE" id="PS50042">
    <property type="entry name" value="CNMP_BINDING_3"/>
    <property type="match status" value="1"/>
</dbReference>
<dbReference type="InterPro" id="IPR010406">
    <property type="entry name" value="DUF1003"/>
</dbReference>
<dbReference type="AlphaFoldDB" id="A0A372IPG8"/>
<dbReference type="PANTHER" id="PTHR41386:SF1">
    <property type="entry name" value="MEMBRANE PROTEIN"/>
    <property type="match status" value="1"/>
</dbReference>
<name>A0A372IPG8_9BACT</name>
<evidence type="ECO:0000256" key="1">
    <source>
        <dbReference type="SAM" id="Phobius"/>
    </source>
</evidence>
<dbReference type="OrthoDB" id="9795736at2"/>
<reference evidence="3 4" key="1">
    <citation type="submission" date="2018-08" db="EMBL/GenBank/DDBJ databases">
        <title>Acidipila sp. 4G-K13, an acidobacterium isolated from forest soil.</title>
        <authorList>
            <person name="Gao Z.-H."/>
            <person name="Qiu L.-H."/>
        </authorList>
    </citation>
    <scope>NUCLEOTIDE SEQUENCE [LARGE SCALE GENOMIC DNA]</scope>
    <source>
        <strain evidence="3 4">4G-K13</strain>
    </source>
</reference>
<feature type="domain" description="Cyclic nucleotide-binding" evidence="2">
    <location>
        <begin position="13"/>
        <end position="116"/>
    </location>
</feature>
<evidence type="ECO:0000259" key="2">
    <source>
        <dbReference type="PROSITE" id="PS50042"/>
    </source>
</evidence>
<feature type="transmembrane region" description="Helical" evidence="1">
    <location>
        <begin position="170"/>
        <end position="190"/>
    </location>
</feature>
<dbReference type="Proteomes" id="UP000264702">
    <property type="component" value="Unassembled WGS sequence"/>
</dbReference>
<proteinExistence type="predicted"/>
<dbReference type="InterPro" id="IPR000595">
    <property type="entry name" value="cNMP-bd_dom"/>
</dbReference>
<dbReference type="Gene3D" id="2.60.120.10">
    <property type="entry name" value="Jelly Rolls"/>
    <property type="match status" value="1"/>
</dbReference>
<dbReference type="Pfam" id="PF00027">
    <property type="entry name" value="cNMP_binding"/>
    <property type="match status" value="1"/>
</dbReference>
<keyword evidence="1" id="KW-1133">Transmembrane helix</keyword>
<evidence type="ECO:0000313" key="3">
    <source>
        <dbReference type="EMBL" id="RFU16860.1"/>
    </source>
</evidence>
<organism evidence="3 4">
    <name type="scientific">Paracidobacterium acidisoli</name>
    <dbReference type="NCBI Taxonomy" id="2303751"/>
    <lineage>
        <taxon>Bacteria</taxon>
        <taxon>Pseudomonadati</taxon>
        <taxon>Acidobacteriota</taxon>
        <taxon>Terriglobia</taxon>
        <taxon>Terriglobales</taxon>
        <taxon>Acidobacteriaceae</taxon>
        <taxon>Paracidobacterium</taxon>
    </lineage>
</organism>
<feature type="transmembrane region" description="Helical" evidence="1">
    <location>
        <begin position="202"/>
        <end position="224"/>
    </location>
</feature>
<dbReference type="PANTHER" id="PTHR41386">
    <property type="entry name" value="INTEGRAL MEMBRANE PROTEIN-RELATED"/>
    <property type="match status" value="1"/>
</dbReference>
<comment type="caution">
    <text evidence="3">The sequence shown here is derived from an EMBL/GenBank/DDBJ whole genome shotgun (WGS) entry which is preliminary data.</text>
</comment>
<sequence>MACSMDELKHVPLFSLLDEEEGAVLAAQVERKTFAPRQRIYKIGDPGKNAYILISGAVQVTTVDEDHQQVLVDEPQHGELFGFASMLEQTPHQTNAVAVEATVCIEISRDDITALLQRKPQAGMDLLTMASRQFHASQQLVRGRASRNVNEVIEEESTFGERIADTVAKFGGSWTFIISFCVVLMIYTTINVALRQKSWDPYPFILLNLFLSMLAAIQAPVIMMSQNRQDMKDRLRGELDYEVNRRAEAEIQRLAGRLNLLSDKLGDVDDLLRETLTGRADAPQRSSL</sequence>